<evidence type="ECO:0000313" key="4">
    <source>
        <dbReference type="Proteomes" id="UP000326287"/>
    </source>
</evidence>
<dbReference type="PANTHER" id="PTHR12558:SF13">
    <property type="entry name" value="CELL DIVISION CYCLE PROTEIN 27 HOMOLOG"/>
    <property type="match status" value="1"/>
</dbReference>
<dbReference type="Gene3D" id="1.25.40.10">
    <property type="entry name" value="Tetratricopeptide repeat domain"/>
    <property type="match status" value="3"/>
</dbReference>
<evidence type="ECO:0000256" key="1">
    <source>
        <dbReference type="SAM" id="MobiDB-lite"/>
    </source>
</evidence>
<evidence type="ECO:0000256" key="2">
    <source>
        <dbReference type="SAM" id="SignalP"/>
    </source>
</evidence>
<dbReference type="PROSITE" id="PS51257">
    <property type="entry name" value="PROKAR_LIPOPROTEIN"/>
    <property type="match status" value="1"/>
</dbReference>
<dbReference type="PANTHER" id="PTHR12558">
    <property type="entry name" value="CELL DIVISION CYCLE 16,23,27"/>
    <property type="match status" value="1"/>
</dbReference>
<proteinExistence type="predicted"/>
<dbReference type="OrthoDB" id="9766710at2"/>
<feature type="compositionally biased region" description="Pro residues" evidence="1">
    <location>
        <begin position="38"/>
        <end position="49"/>
    </location>
</feature>
<feature type="region of interest" description="Disordered" evidence="1">
    <location>
        <begin position="32"/>
        <end position="51"/>
    </location>
</feature>
<dbReference type="Pfam" id="PF13432">
    <property type="entry name" value="TPR_16"/>
    <property type="match status" value="3"/>
</dbReference>
<dbReference type="InterPro" id="IPR011990">
    <property type="entry name" value="TPR-like_helical_dom_sf"/>
</dbReference>
<reference evidence="3 4" key="1">
    <citation type="submission" date="2019-02" db="EMBL/GenBank/DDBJ databases">
        <authorList>
            <person name="Li S.-H."/>
        </authorList>
    </citation>
    <scope>NUCLEOTIDE SEQUENCE [LARGE SCALE GENOMIC DNA]</scope>
    <source>
        <strain evidence="3 4">IMCC14385</strain>
    </source>
</reference>
<dbReference type="Proteomes" id="UP000326287">
    <property type="component" value="Chromosome"/>
</dbReference>
<dbReference type="InterPro" id="IPR019734">
    <property type="entry name" value="TPR_rpt"/>
</dbReference>
<name>A0A5P9NGA2_9GAMM</name>
<dbReference type="AlphaFoldDB" id="A0A5P9NGA2"/>
<feature type="chain" id="PRO_5025068067" evidence="2">
    <location>
        <begin position="22"/>
        <end position="589"/>
    </location>
</feature>
<organism evidence="3 4">
    <name type="scientific">Halioglobus maricola</name>
    <dbReference type="NCBI Taxonomy" id="2601894"/>
    <lineage>
        <taxon>Bacteria</taxon>
        <taxon>Pseudomonadati</taxon>
        <taxon>Pseudomonadota</taxon>
        <taxon>Gammaproteobacteria</taxon>
        <taxon>Cellvibrionales</taxon>
        <taxon>Halieaceae</taxon>
        <taxon>Halioglobus</taxon>
    </lineage>
</organism>
<dbReference type="EMBL" id="CP036422">
    <property type="protein sequence ID" value="QFU74811.1"/>
    <property type="molecule type" value="Genomic_DNA"/>
</dbReference>
<accession>A0A5P9NGA2</accession>
<dbReference type="SMART" id="SM00028">
    <property type="entry name" value="TPR"/>
    <property type="match status" value="4"/>
</dbReference>
<keyword evidence="4" id="KW-1185">Reference proteome</keyword>
<sequence>MYRTLATVCCLALLTACASTSHDEEIAAPAIAVDTPGSAPPEPTPLPERPIPESSVYPLILAEFAMRRGDYNTALDAYLEQARVLNDAGVASHATHLAQYLRRPAQSLEAVQIWLELEPDNVEANNTAATLLAGQQRPLEALPHMAVVARSDVQANFPLLLQGFNQIPPPQQAQLVAGLNELVQEFPLDPALLMTQALIHAEFQQFPESQAKLDTLFTVDPLQHQALLLEARIRLNQQEKKPFRHIEAVLQDNPEDTRLRLEYAKLLTNTDMAAARQQFEILSAQSPEDADLLLSLALINRENGDDLVARAYLNQMLALDARSDEAHYYLGRIAEDRDEQSDAVRHYQQVSDGRQYLAANQRLGQILIESGQFSQVMDWFNGQRTAVPDRSEQLYNIEADLLSSAGYLGASREVLNRGIAAFPDSTALRYARSMVGEQQNDLVQMEADLRAILAHDPNNATALNALGYTLTNRTNRHDEALTLISRALELDPEEPAILDSMGWVLFRKGRVEESLSYLTRAYAAFPDPEVAAHLGEVLWANGDKESATRVWQGALLKDPNHPVLLATLERLGVSTTLRTLPGTEVAPQQ</sequence>
<dbReference type="RefSeq" id="WP_152660919.1">
    <property type="nucleotide sequence ID" value="NZ_CP036422.1"/>
</dbReference>
<evidence type="ECO:0000313" key="3">
    <source>
        <dbReference type="EMBL" id="QFU74811.1"/>
    </source>
</evidence>
<protein>
    <submittedName>
        <fullName evidence="3">Tetratricopeptide repeat protein</fullName>
    </submittedName>
</protein>
<keyword evidence="2" id="KW-0732">Signal</keyword>
<dbReference type="KEGG" id="halc:EY643_03635"/>
<gene>
    <name evidence="3" type="ORF">EY643_03635</name>
</gene>
<feature type="signal peptide" evidence="2">
    <location>
        <begin position="1"/>
        <end position="21"/>
    </location>
</feature>
<dbReference type="SUPFAM" id="SSF48452">
    <property type="entry name" value="TPR-like"/>
    <property type="match status" value="3"/>
</dbReference>